<keyword evidence="6" id="KW-1185">Reference proteome</keyword>
<comment type="caution">
    <text evidence="5">The sequence shown here is derived from an EMBL/GenBank/DDBJ whole genome shotgun (WGS) entry which is preliminary data.</text>
</comment>
<keyword evidence="1" id="KW-0677">Repeat</keyword>
<evidence type="ECO:0000313" key="6">
    <source>
        <dbReference type="Proteomes" id="UP000037460"/>
    </source>
</evidence>
<accession>A0A0M0JG88</accession>
<dbReference type="InterPro" id="IPR001715">
    <property type="entry name" value="CH_dom"/>
</dbReference>
<keyword evidence="2" id="KW-0009">Actin-binding</keyword>
<dbReference type="AlphaFoldDB" id="A0A0M0JG88"/>
<evidence type="ECO:0000256" key="1">
    <source>
        <dbReference type="ARBA" id="ARBA00022737"/>
    </source>
</evidence>
<dbReference type="Pfam" id="PF00307">
    <property type="entry name" value="CH"/>
    <property type="match status" value="1"/>
</dbReference>
<feature type="domain" description="Calponin-homology (CH)" evidence="4">
    <location>
        <begin position="109"/>
        <end position="226"/>
    </location>
</feature>
<dbReference type="SUPFAM" id="SSF47576">
    <property type="entry name" value="Calponin-homology domain, CH-domain"/>
    <property type="match status" value="1"/>
</dbReference>
<dbReference type="OrthoDB" id="18853at2759"/>
<evidence type="ECO:0000313" key="5">
    <source>
        <dbReference type="EMBL" id="KOO25594.1"/>
    </source>
</evidence>
<dbReference type="Gene3D" id="1.10.418.10">
    <property type="entry name" value="Calponin-like domain"/>
    <property type="match status" value="2"/>
</dbReference>
<evidence type="ECO:0000256" key="2">
    <source>
        <dbReference type="ARBA" id="ARBA00023203"/>
    </source>
</evidence>
<feature type="region of interest" description="Disordered" evidence="3">
    <location>
        <begin position="1"/>
        <end position="31"/>
    </location>
</feature>
<dbReference type="PROSITE" id="PS50021">
    <property type="entry name" value="CH"/>
    <property type="match status" value="1"/>
</dbReference>
<protein>
    <submittedName>
        <fullName evidence="5">Alpha-actinin</fullName>
    </submittedName>
</protein>
<proteinExistence type="predicted"/>
<dbReference type="EMBL" id="JWZX01002953">
    <property type="protein sequence ID" value="KOO25594.1"/>
    <property type="molecule type" value="Genomic_DNA"/>
</dbReference>
<organism evidence="5 6">
    <name type="scientific">Chrysochromulina tobinii</name>
    <dbReference type="NCBI Taxonomy" id="1460289"/>
    <lineage>
        <taxon>Eukaryota</taxon>
        <taxon>Haptista</taxon>
        <taxon>Haptophyta</taxon>
        <taxon>Prymnesiophyceae</taxon>
        <taxon>Prymnesiales</taxon>
        <taxon>Chrysochromulinaceae</taxon>
        <taxon>Chrysochromulina</taxon>
    </lineage>
</organism>
<dbReference type="InterPro" id="IPR001589">
    <property type="entry name" value="Actinin_actin-bd_CS"/>
</dbReference>
<dbReference type="PROSITE" id="PS00019">
    <property type="entry name" value="ACTININ_1"/>
    <property type="match status" value="1"/>
</dbReference>
<evidence type="ECO:0000259" key="4">
    <source>
        <dbReference type="PROSITE" id="PS50021"/>
    </source>
</evidence>
<gene>
    <name evidence="5" type="ORF">Ctob_011869</name>
</gene>
<name>A0A0M0JG88_9EUKA</name>
<dbReference type="PANTHER" id="PTHR11915">
    <property type="entry name" value="SPECTRIN/FILAMIN RELATED CYTOSKELETAL PROTEIN"/>
    <property type="match status" value="1"/>
</dbReference>
<dbReference type="Proteomes" id="UP000037460">
    <property type="component" value="Unassembled WGS sequence"/>
</dbReference>
<dbReference type="InterPro" id="IPR036872">
    <property type="entry name" value="CH_dom_sf"/>
</dbReference>
<dbReference type="GO" id="GO:0003779">
    <property type="term" value="F:actin binding"/>
    <property type="evidence" value="ECO:0007669"/>
    <property type="project" value="UniProtKB-KW"/>
</dbReference>
<evidence type="ECO:0000256" key="3">
    <source>
        <dbReference type="SAM" id="MobiDB-lite"/>
    </source>
</evidence>
<reference evidence="6" key="1">
    <citation type="journal article" date="2015" name="PLoS Genet.">
        <title>Genome Sequence and Transcriptome Analyses of Chrysochromulina tobin: Metabolic Tools for Enhanced Algal Fitness in the Prominent Order Prymnesiales (Haptophyceae).</title>
        <authorList>
            <person name="Hovde B.T."/>
            <person name="Deodato C.R."/>
            <person name="Hunsperger H.M."/>
            <person name="Ryken S.A."/>
            <person name="Yost W."/>
            <person name="Jha R.K."/>
            <person name="Patterson J."/>
            <person name="Monnat R.J. Jr."/>
            <person name="Barlow S.B."/>
            <person name="Starkenburg S.R."/>
            <person name="Cattolico R.A."/>
        </authorList>
    </citation>
    <scope>NUCLEOTIDE SEQUENCE</scope>
    <source>
        <strain evidence="6">CCMP291</strain>
    </source>
</reference>
<sequence>MLKRRASSFGWSIKKAAHAPAEAADEEVKTPRLTSSRSFGFGWSKKAASAPAAKGVRVAEEVPRAAPPPEGAAREVEITVAEAHFPVPTKVADEQATEHVVNSEVRDLVAEERVYKRWWNMNLKQVNLSVDDLTEDFKSGVLPIRLLEVLTATSLGEFHEEAGVDKSPSSVRTALQHDKMLENQHVFLKALEGNGHMPPGIRVDDLVAGNTELILGLTWTLILRFEIHQLHTTVLELFSWAMSVGDKHNVAVHGSWSTAFNDGILFSAIVLDCMQYAAPACMHHAVQAGQLSYNLDAARTMVPAMALSAAFDAAAEHLGVARLLESSDFNGPTIPDRSVIL</sequence>
<dbReference type="SMART" id="SM00033">
    <property type="entry name" value="CH"/>
    <property type="match status" value="1"/>
</dbReference>